<name>A0A4S4A5G8_9FLAO</name>
<protein>
    <submittedName>
        <fullName evidence="1">Uncharacterized protein</fullName>
    </submittedName>
</protein>
<proteinExistence type="predicted"/>
<comment type="caution">
    <text evidence="1">The sequence shown here is derived from an EMBL/GenBank/DDBJ whole genome shotgun (WGS) entry which is preliminary data.</text>
</comment>
<dbReference type="EMBL" id="SSNZ01000001">
    <property type="protein sequence ID" value="THF53175.1"/>
    <property type="molecule type" value="Genomic_DNA"/>
</dbReference>
<gene>
    <name evidence="1" type="ORF">E6C50_02945</name>
</gene>
<sequence>MTLEGLNTEGVLIFANITKCKAYYSDKEFDYNYPEGLSELVQQGIVHIITTDEAVEVVNFAFDTDEIDLDMWDYHDSYNYLKVDEGDEIRAISHADFTQMCHHYKGDLEAFVDSSLTLKNILNPGFEKTKEEYFKYELPLIALPVGTWKINVYSLKDENVLGWMEFYMHLEKTVTIDVAKIALKPLEIYA</sequence>
<dbReference type="RefSeq" id="WP_136401698.1">
    <property type="nucleotide sequence ID" value="NZ_SSNZ01000001.1"/>
</dbReference>
<keyword evidence="2" id="KW-1185">Reference proteome</keyword>
<dbReference type="OrthoDB" id="1275102at2"/>
<reference evidence="1 2" key="1">
    <citation type="submission" date="2019-04" db="EMBL/GenBank/DDBJ databases">
        <title>Flavobacterium sp. nov. isolated from construction timber.</title>
        <authorList>
            <person name="Lin S.-Y."/>
            <person name="Chang C.-T."/>
            <person name="Young C.-C."/>
        </authorList>
    </citation>
    <scope>NUCLEOTIDE SEQUENCE [LARGE SCALE GENOMIC DNA]</scope>
    <source>
        <strain evidence="1 2">CC-CTC003</strain>
    </source>
</reference>
<dbReference type="Proteomes" id="UP000307507">
    <property type="component" value="Unassembled WGS sequence"/>
</dbReference>
<evidence type="ECO:0000313" key="2">
    <source>
        <dbReference type="Proteomes" id="UP000307507"/>
    </source>
</evidence>
<organism evidence="1 2">
    <name type="scientific">Flavobacterium supellecticarium</name>
    <dbReference type="NCBI Taxonomy" id="2565924"/>
    <lineage>
        <taxon>Bacteria</taxon>
        <taxon>Pseudomonadati</taxon>
        <taxon>Bacteroidota</taxon>
        <taxon>Flavobacteriia</taxon>
        <taxon>Flavobacteriales</taxon>
        <taxon>Flavobacteriaceae</taxon>
        <taxon>Flavobacterium</taxon>
    </lineage>
</organism>
<dbReference type="AlphaFoldDB" id="A0A4S4A5G8"/>
<evidence type="ECO:0000313" key="1">
    <source>
        <dbReference type="EMBL" id="THF53175.1"/>
    </source>
</evidence>
<accession>A0A4S4A5G8</accession>